<dbReference type="EMBL" id="JAWWNJ010000067">
    <property type="protein sequence ID" value="KAK7008431.1"/>
    <property type="molecule type" value="Genomic_DNA"/>
</dbReference>
<proteinExistence type="predicted"/>
<keyword evidence="3" id="KW-1185">Reference proteome</keyword>
<dbReference type="PROSITE" id="PS51257">
    <property type="entry name" value="PROKAR_LIPOPROTEIN"/>
    <property type="match status" value="1"/>
</dbReference>
<dbReference type="AlphaFoldDB" id="A0AAW0AH26"/>
<sequence length="206" mass="22488">MTRHIPPRSLFVTTISLASCHLPGGPFGPYAYLFSGVSSSSLVTPALRFMYWIVDGLLLKVHPCLRYVPALSSLCRNVLTTPPSPLHLHPAATTDPPALNVAVAATPSTSPFRRTRRGAARLFAVFAHNTLGSALQFPTPPPLAARHAASSTRCDAVHVDIDTCAAIKPTWFFFNECAERRTHRDGKERTTREEMREGVTAQGWGL</sequence>
<protein>
    <recommendedName>
        <fullName evidence="4">Secreted protein</fullName>
    </recommendedName>
</protein>
<feature type="compositionally biased region" description="Basic and acidic residues" evidence="1">
    <location>
        <begin position="183"/>
        <end position="197"/>
    </location>
</feature>
<evidence type="ECO:0000313" key="2">
    <source>
        <dbReference type="EMBL" id="KAK7008431.1"/>
    </source>
</evidence>
<reference evidence="2 3" key="1">
    <citation type="journal article" date="2024" name="J Genomics">
        <title>Draft genome sequencing and assembly of Favolaschia claudopus CIRM-BRFM 2984 isolated from oak limbs.</title>
        <authorList>
            <person name="Navarro D."/>
            <person name="Drula E."/>
            <person name="Chaduli D."/>
            <person name="Cazenave R."/>
            <person name="Ahrendt S."/>
            <person name="Wang J."/>
            <person name="Lipzen A."/>
            <person name="Daum C."/>
            <person name="Barry K."/>
            <person name="Grigoriev I.V."/>
            <person name="Favel A."/>
            <person name="Rosso M.N."/>
            <person name="Martin F."/>
        </authorList>
    </citation>
    <scope>NUCLEOTIDE SEQUENCE [LARGE SCALE GENOMIC DNA]</scope>
    <source>
        <strain evidence="2 3">CIRM-BRFM 2984</strain>
    </source>
</reference>
<feature type="region of interest" description="Disordered" evidence="1">
    <location>
        <begin position="183"/>
        <end position="206"/>
    </location>
</feature>
<evidence type="ECO:0000313" key="3">
    <source>
        <dbReference type="Proteomes" id="UP001362999"/>
    </source>
</evidence>
<dbReference type="Proteomes" id="UP001362999">
    <property type="component" value="Unassembled WGS sequence"/>
</dbReference>
<name>A0AAW0AH26_9AGAR</name>
<organism evidence="2 3">
    <name type="scientific">Favolaschia claudopus</name>
    <dbReference type="NCBI Taxonomy" id="2862362"/>
    <lineage>
        <taxon>Eukaryota</taxon>
        <taxon>Fungi</taxon>
        <taxon>Dikarya</taxon>
        <taxon>Basidiomycota</taxon>
        <taxon>Agaricomycotina</taxon>
        <taxon>Agaricomycetes</taxon>
        <taxon>Agaricomycetidae</taxon>
        <taxon>Agaricales</taxon>
        <taxon>Marasmiineae</taxon>
        <taxon>Mycenaceae</taxon>
        <taxon>Favolaschia</taxon>
    </lineage>
</organism>
<accession>A0AAW0AH26</accession>
<evidence type="ECO:0008006" key="4">
    <source>
        <dbReference type="Google" id="ProtNLM"/>
    </source>
</evidence>
<comment type="caution">
    <text evidence="2">The sequence shown here is derived from an EMBL/GenBank/DDBJ whole genome shotgun (WGS) entry which is preliminary data.</text>
</comment>
<evidence type="ECO:0000256" key="1">
    <source>
        <dbReference type="SAM" id="MobiDB-lite"/>
    </source>
</evidence>
<gene>
    <name evidence="2" type="ORF">R3P38DRAFT_3210640</name>
</gene>